<dbReference type="EC" id="3.2.1.22" evidence="1"/>
<dbReference type="RefSeq" id="WP_211316439.1">
    <property type="nucleotide sequence ID" value="NZ_CP139960.1"/>
</dbReference>
<dbReference type="EMBL" id="CP139960">
    <property type="protein sequence ID" value="WQD38517.1"/>
    <property type="molecule type" value="Genomic_DNA"/>
</dbReference>
<keyword evidence="1" id="KW-0378">Hydrolase</keyword>
<keyword evidence="1" id="KW-0326">Glycosidase</keyword>
<evidence type="ECO:0000313" key="1">
    <source>
        <dbReference type="EMBL" id="WQD38517.1"/>
    </source>
</evidence>
<dbReference type="SUPFAM" id="SSF51445">
    <property type="entry name" value="(Trans)glycosidases"/>
    <property type="match status" value="1"/>
</dbReference>
<name>A0ABZ0W7P9_9BACT</name>
<proteinExistence type="predicted"/>
<dbReference type="InterPro" id="IPR013785">
    <property type="entry name" value="Aldolase_TIM"/>
</dbReference>
<gene>
    <name evidence="1" type="ORF">U0035_22855</name>
</gene>
<dbReference type="GO" id="GO:0004557">
    <property type="term" value="F:alpha-galactosidase activity"/>
    <property type="evidence" value="ECO:0007669"/>
    <property type="project" value="UniProtKB-EC"/>
</dbReference>
<dbReference type="Gene3D" id="3.20.20.70">
    <property type="entry name" value="Aldolase class I"/>
    <property type="match status" value="1"/>
</dbReference>
<dbReference type="InterPro" id="IPR017853">
    <property type="entry name" value="GH"/>
</dbReference>
<dbReference type="Proteomes" id="UP001325680">
    <property type="component" value="Chromosome"/>
</dbReference>
<evidence type="ECO:0000313" key="2">
    <source>
        <dbReference type="Proteomes" id="UP001325680"/>
    </source>
</evidence>
<accession>A0ABZ0W7P9</accession>
<dbReference type="Pfam" id="PF02065">
    <property type="entry name" value="Melibiase"/>
    <property type="match status" value="1"/>
</dbReference>
<organism evidence="1 2">
    <name type="scientific">Niabella yanshanensis</name>
    <dbReference type="NCBI Taxonomy" id="577386"/>
    <lineage>
        <taxon>Bacteria</taxon>
        <taxon>Pseudomonadati</taxon>
        <taxon>Bacteroidota</taxon>
        <taxon>Chitinophagia</taxon>
        <taxon>Chitinophagales</taxon>
        <taxon>Chitinophagaceae</taxon>
        <taxon>Niabella</taxon>
    </lineage>
</organism>
<sequence length="690" mass="78803">MRLFVKIAGCILIPFTAFSQNGYYSRLDKDTLVMGNGFIERRFSWNKGNLITYSLTNKTSKHTWLNQSRSPDFSVSGDKVPASNSSFTYREVAENSIRPRYLEATVGFTLGTMEVKRVFRIYKDCPVIACDTYLKGSMNHHSERSATSQGDQKNIEFAADMQSKPVPGILDQFKPGGYHWQTRVVEFYDITDWNNNLVFETNIIPYRKTSYRGNLLFAQDMEADAGFFLLKEAPSSTTQLAYPGNDFTTEFGHFMVTGPGLTPKDIKEGEWRKAYSVVTGVYNGGELNRLTALRSYQKNMRKLLPGRDEMVMMNTWGDRSQDSRVNEQFSLQEVEKAAQLGITHFQIDDGWQQGKSPNSAVAKGSFENIWNNPDYWTPDLVKYPNGLGPVVEKGKKLGVEICLWFNPSVQNNYADWEKDAQALIKLYQMYGIRTFKIDGLAIPTKQAEINLRKLFDRVLEASDNQVVFNLDATAGRRSGYHSFNEYGNIFLENRYTDWQNYYPYWTLRNLWLLSKYVPAEKLQIEFLNKWRNTGKYGKDVFAPAHYSFEYLFAITMAAQPLAWFEGTGLPAEAFELAKVIKAYKKIQHDFHKGTILPIGDEPSGRSWTGFQSIHKGYGYLLVFREKNPQQYVTIKTWLPENTRLMGTKILGSGPNINQVTGPGGLLKLQLPGENDYVLYKYQLAGSGHSK</sequence>
<protein>
    <submittedName>
        <fullName evidence="1">Alpha-galactosidase</fullName>
        <ecNumber evidence="1">3.2.1.22</ecNumber>
    </submittedName>
</protein>
<reference evidence="1 2" key="1">
    <citation type="submission" date="2023-12" db="EMBL/GenBank/DDBJ databases">
        <title>Genome sequencing and assembly of bacterial species from a model synthetic community.</title>
        <authorList>
            <person name="Hogle S.L."/>
        </authorList>
    </citation>
    <scope>NUCLEOTIDE SEQUENCE [LARGE SCALE GENOMIC DNA]</scope>
    <source>
        <strain evidence="1 2">HAMBI_3031</strain>
    </source>
</reference>
<keyword evidence="2" id="KW-1185">Reference proteome</keyword>